<dbReference type="GO" id="GO:0016757">
    <property type="term" value="F:glycosyltransferase activity"/>
    <property type="evidence" value="ECO:0007669"/>
    <property type="project" value="InterPro"/>
</dbReference>
<feature type="domain" description="Glycosyltransferase 61 catalytic" evidence="1">
    <location>
        <begin position="148"/>
        <end position="318"/>
    </location>
</feature>
<comment type="caution">
    <text evidence="2">The sequence shown here is derived from an EMBL/GenBank/DDBJ whole genome shotgun (WGS) entry which is preliminary data.</text>
</comment>
<dbReference type="Pfam" id="PF04577">
    <property type="entry name" value="Glyco_transf_61"/>
    <property type="match status" value="1"/>
</dbReference>
<reference evidence="3" key="1">
    <citation type="submission" date="2014-06" db="EMBL/GenBank/DDBJ databases">
        <authorList>
            <person name="Winans N.J."/>
            <person name="Newell P.D."/>
            <person name="Douglas A.E."/>
        </authorList>
    </citation>
    <scope>NUCLEOTIDE SEQUENCE [LARGE SCALE GENOMIC DNA]</scope>
    <source>
        <strain evidence="3">DmL_052</strain>
    </source>
</reference>
<accession>A0A251ZV55</accession>
<dbReference type="EMBL" id="JOPB01000006">
    <property type="protein sequence ID" value="OUI78539.1"/>
    <property type="molecule type" value="Genomic_DNA"/>
</dbReference>
<protein>
    <recommendedName>
        <fullName evidence="1">Glycosyltransferase 61 catalytic domain-containing protein</fullName>
    </recommendedName>
</protein>
<evidence type="ECO:0000259" key="1">
    <source>
        <dbReference type="Pfam" id="PF04577"/>
    </source>
</evidence>
<proteinExistence type="predicted"/>
<organism evidence="2 3">
    <name type="scientific">Commensalibacter intestini</name>
    <dbReference type="NCBI Taxonomy" id="479936"/>
    <lineage>
        <taxon>Bacteria</taxon>
        <taxon>Pseudomonadati</taxon>
        <taxon>Pseudomonadota</taxon>
        <taxon>Alphaproteobacteria</taxon>
        <taxon>Acetobacterales</taxon>
        <taxon>Acetobacteraceae</taxon>
    </lineage>
</organism>
<name>A0A251ZV55_9PROT</name>
<evidence type="ECO:0000313" key="3">
    <source>
        <dbReference type="Proteomes" id="UP000194946"/>
    </source>
</evidence>
<evidence type="ECO:0000313" key="2">
    <source>
        <dbReference type="EMBL" id="OUI78539.1"/>
    </source>
</evidence>
<gene>
    <name evidence="2" type="ORF">HK18_08500</name>
</gene>
<dbReference type="InterPro" id="IPR049625">
    <property type="entry name" value="Glyco_transf_61_cat"/>
</dbReference>
<dbReference type="AlphaFoldDB" id="A0A251ZV55"/>
<dbReference type="Proteomes" id="UP000194946">
    <property type="component" value="Unassembled WGS sequence"/>
</dbReference>
<sequence>MHSFTIAQIEDLFEKINQEELLTNEGYAEIMASGEIQLPELYYAYGTQKRVPIQCPIGMPPQTSGIPTSIAYPAMTITHIKNAILLPGGIIIAKNKILIDSFASNWDTTYHNFLKKIDETHWGISNISTNITIDYPVFFCDYQHSDFYGHFMLDSLTRMWGLLYLKNFYGLKNIHTLQTFTKQYITEYLKLYQFNDEQIIQITEPVLVKDLFLAKKSLQIQEYCSPALPLCWNPLKRPLVNNHKARLYISRRTQTKRALHDEDKIERFFASHGYTTIYPETLSIAQQIILFSNASHIIGPSGTNMFGIAFAPPDCQIMILASNAFVHYSEFFLRCQSSEKMYLLTGKSEAYISAKYAGDINAPWSINFDKLQEMAYNFNFI</sequence>
<dbReference type="RefSeq" id="WP_008854874.1">
    <property type="nucleotide sequence ID" value="NZ_JOPB01000006.1"/>
</dbReference>
<keyword evidence="3" id="KW-1185">Reference proteome</keyword>